<proteinExistence type="predicted"/>
<keyword evidence="3" id="KW-1185">Reference proteome</keyword>
<protein>
    <submittedName>
        <fullName evidence="4">Uncharacterized protein</fullName>
    </submittedName>
</protein>
<dbReference type="Proteomes" id="UP000887575">
    <property type="component" value="Unassembled WGS sequence"/>
</dbReference>
<feature type="region of interest" description="Disordered" evidence="1">
    <location>
        <begin position="54"/>
        <end position="159"/>
    </location>
</feature>
<keyword evidence="2" id="KW-0812">Transmembrane</keyword>
<evidence type="ECO:0000256" key="1">
    <source>
        <dbReference type="SAM" id="MobiDB-lite"/>
    </source>
</evidence>
<evidence type="ECO:0000256" key="2">
    <source>
        <dbReference type="SAM" id="Phobius"/>
    </source>
</evidence>
<dbReference type="AlphaFoldDB" id="A0AAF3FQX3"/>
<organism evidence="3 4">
    <name type="scientific">Mesorhabditis belari</name>
    <dbReference type="NCBI Taxonomy" id="2138241"/>
    <lineage>
        <taxon>Eukaryota</taxon>
        <taxon>Metazoa</taxon>
        <taxon>Ecdysozoa</taxon>
        <taxon>Nematoda</taxon>
        <taxon>Chromadorea</taxon>
        <taxon>Rhabditida</taxon>
        <taxon>Rhabditina</taxon>
        <taxon>Rhabditomorpha</taxon>
        <taxon>Rhabditoidea</taxon>
        <taxon>Rhabditidae</taxon>
        <taxon>Mesorhabditinae</taxon>
        <taxon>Mesorhabditis</taxon>
    </lineage>
</organism>
<feature type="compositionally biased region" description="Low complexity" evidence="1">
    <location>
        <begin position="113"/>
        <end position="125"/>
    </location>
</feature>
<name>A0AAF3FQX3_9BILA</name>
<feature type="transmembrane region" description="Helical" evidence="2">
    <location>
        <begin position="262"/>
        <end position="282"/>
    </location>
</feature>
<evidence type="ECO:0000313" key="4">
    <source>
        <dbReference type="WBParaSite" id="MBELARI_LOCUS9622"/>
    </source>
</evidence>
<accession>A0AAF3FQX3</accession>
<evidence type="ECO:0000313" key="3">
    <source>
        <dbReference type="Proteomes" id="UP000887575"/>
    </source>
</evidence>
<keyword evidence="2" id="KW-0472">Membrane</keyword>
<sequence>MTGSEEMTKRLARERNLYCTRLEEMGVINTSFFPNPTPITGTTTNRRCNRVKPVSSRRFSHPSFNPHRRFCNNNRRMPPIREDSMEDDQSSLSPCTSAKTRRMRFRSVSLNITTTSPGPSTSTESYVSDRPPSFSDLYRSQPNTPVRTKRSDTTSSEFGSVAEGIPHLKIPQRVQNRDAAGPGRGSRALSILSVESLEDPKKLMSIWDMERGPKIEYEEPESRGSTLAKALEEDFQPNLRVVRSYYTKTSSSSNSSDTTQKVIVLFPFVILASCLACLGIYCRCRQLQRNGLCPDYMRSRRNSEEPRVVFIVIDKDEKDEIMKRNDCREFTQDETSKRLAKRIKHLRSYRRQNSEFSDEFNI</sequence>
<keyword evidence="2" id="KW-1133">Transmembrane helix</keyword>
<dbReference type="WBParaSite" id="MBELARI_LOCUS9622">
    <property type="protein sequence ID" value="MBELARI_LOCUS9622"/>
    <property type="gene ID" value="MBELARI_LOCUS9622"/>
</dbReference>
<reference evidence="4" key="1">
    <citation type="submission" date="2024-02" db="UniProtKB">
        <authorList>
            <consortium name="WormBaseParasite"/>
        </authorList>
    </citation>
    <scope>IDENTIFICATION</scope>
</reference>